<keyword evidence="2" id="KW-1185">Reference proteome</keyword>
<sequence length="98" mass="10591">MGVEIHVVIVIGIIVVDGTIVVIMDVAGTTGAAIADAIITVDAITIADVTVVAEATMNYYGFYFYLEEDVKIIRKALGYPRAFSIHLTNVFTIKNTKL</sequence>
<reference evidence="1 2" key="1">
    <citation type="submission" date="2016-10" db="EMBL/GenBank/DDBJ databases">
        <authorList>
            <person name="de Groot N.N."/>
        </authorList>
    </citation>
    <scope>NUCLEOTIDE SEQUENCE [LARGE SCALE GENOMIC DNA]</scope>
    <source>
        <strain evidence="1 2">DSM 12271</strain>
    </source>
</reference>
<dbReference type="AlphaFoldDB" id="A0A1I0V5H3"/>
<dbReference type="EMBL" id="FOKI01000001">
    <property type="protein sequence ID" value="SFA71320.1"/>
    <property type="molecule type" value="Genomic_DNA"/>
</dbReference>
<organism evidence="1 2">
    <name type="scientific">Clostridium frigidicarnis</name>
    <dbReference type="NCBI Taxonomy" id="84698"/>
    <lineage>
        <taxon>Bacteria</taxon>
        <taxon>Bacillati</taxon>
        <taxon>Bacillota</taxon>
        <taxon>Clostridia</taxon>
        <taxon>Eubacteriales</taxon>
        <taxon>Clostridiaceae</taxon>
        <taxon>Clostridium</taxon>
    </lineage>
</organism>
<evidence type="ECO:0000313" key="2">
    <source>
        <dbReference type="Proteomes" id="UP000198619"/>
    </source>
</evidence>
<gene>
    <name evidence="1" type="ORF">SAMN04488528_1001156</name>
</gene>
<protein>
    <submittedName>
        <fullName evidence="1">Uncharacterized protein</fullName>
    </submittedName>
</protein>
<dbReference type="RefSeq" id="WP_177199271.1">
    <property type="nucleotide sequence ID" value="NZ_FOKI01000001.1"/>
</dbReference>
<dbReference type="Proteomes" id="UP000198619">
    <property type="component" value="Unassembled WGS sequence"/>
</dbReference>
<evidence type="ECO:0000313" key="1">
    <source>
        <dbReference type="EMBL" id="SFA71320.1"/>
    </source>
</evidence>
<proteinExistence type="predicted"/>
<name>A0A1I0V5H3_9CLOT</name>
<accession>A0A1I0V5H3</accession>